<dbReference type="AlphaFoldDB" id="A0A2R4MJ88"/>
<geneLocation type="plasmid" evidence="3">
    <name>phl2708x3</name>
</geneLocation>
<dbReference type="Proteomes" id="UP000258927">
    <property type="component" value="Plasmid pHL2708X3"/>
</dbReference>
<proteinExistence type="predicted"/>
<keyword evidence="2" id="KW-0614">Plasmid</keyword>
<dbReference type="EMBL" id="CP021331">
    <property type="protein sequence ID" value="AVX06047.1"/>
    <property type="molecule type" value="Genomic_DNA"/>
</dbReference>
<dbReference type="RefSeq" id="WP_162889360.1">
    <property type="nucleotide sequence ID" value="NZ_CP021331.1"/>
</dbReference>
<keyword evidence="1" id="KW-1133">Transmembrane helix</keyword>
<evidence type="ECO:0000313" key="3">
    <source>
        <dbReference type="Proteomes" id="UP000258927"/>
    </source>
</evidence>
<sequence length="52" mass="5950">MINSSNIAPELKKIALFAVRVVIVTSAVYLALRFALVEDDALFRRLAWLFRK</sequence>
<reference evidence="2 3" key="1">
    <citation type="submission" date="2017-05" db="EMBL/GenBank/DDBJ databases">
        <title>Genome Analysis of Maritalea myrionectae HL2708#5.</title>
        <authorList>
            <consortium name="Cotde Inc.-PKNU"/>
            <person name="Jang D."/>
            <person name="Oh H.-M."/>
        </authorList>
    </citation>
    <scope>NUCLEOTIDE SEQUENCE [LARGE SCALE GENOMIC DNA]</scope>
    <source>
        <strain evidence="2 3">HL2708#5</strain>
        <plasmid evidence="3">phl2708x3</plasmid>
    </source>
</reference>
<keyword evidence="3" id="KW-1185">Reference proteome</keyword>
<evidence type="ECO:0000256" key="1">
    <source>
        <dbReference type="SAM" id="Phobius"/>
    </source>
</evidence>
<organism evidence="2 3">
    <name type="scientific">Maritalea myrionectae</name>
    <dbReference type="NCBI Taxonomy" id="454601"/>
    <lineage>
        <taxon>Bacteria</taxon>
        <taxon>Pseudomonadati</taxon>
        <taxon>Pseudomonadota</taxon>
        <taxon>Alphaproteobacteria</taxon>
        <taxon>Hyphomicrobiales</taxon>
        <taxon>Devosiaceae</taxon>
        <taxon>Maritalea</taxon>
    </lineage>
</organism>
<feature type="transmembrane region" description="Helical" evidence="1">
    <location>
        <begin position="14"/>
        <end position="36"/>
    </location>
</feature>
<accession>A0A2R4MJ88</accession>
<keyword evidence="1" id="KW-0472">Membrane</keyword>
<name>A0A2R4MJ88_9HYPH</name>
<gene>
    <name evidence="2" type="ORF">MXMO3_03544</name>
</gene>
<evidence type="ECO:0000313" key="2">
    <source>
        <dbReference type="EMBL" id="AVX06047.1"/>
    </source>
</evidence>
<keyword evidence="1" id="KW-0812">Transmembrane</keyword>
<dbReference type="KEGG" id="mmyr:MXMO3_03544"/>
<protein>
    <submittedName>
        <fullName evidence="2">Uncharacterized protein</fullName>
    </submittedName>
</protein>